<reference evidence="3" key="1">
    <citation type="submission" date="2023-06" db="EMBL/GenBank/DDBJ databases">
        <authorList>
            <consortium name="Lawrence Berkeley National Laboratory"/>
            <person name="Ahrendt S."/>
            <person name="Sahu N."/>
            <person name="Indic B."/>
            <person name="Wong-Bajracharya J."/>
            <person name="Merenyi Z."/>
            <person name="Ke H.-M."/>
            <person name="Monk M."/>
            <person name="Kocsube S."/>
            <person name="Drula E."/>
            <person name="Lipzen A."/>
            <person name="Balint B."/>
            <person name="Henrissat B."/>
            <person name="Andreopoulos B."/>
            <person name="Martin F.M."/>
            <person name="Harder C.B."/>
            <person name="Rigling D."/>
            <person name="Ford K.L."/>
            <person name="Foster G.D."/>
            <person name="Pangilinan J."/>
            <person name="Papanicolaou A."/>
            <person name="Barry K."/>
            <person name="LaButti K."/>
            <person name="Viragh M."/>
            <person name="Koriabine M."/>
            <person name="Yan M."/>
            <person name="Riley R."/>
            <person name="Champramary S."/>
            <person name="Plett K.L."/>
            <person name="Tsai I.J."/>
            <person name="Slot J."/>
            <person name="Sipos G."/>
            <person name="Plett J."/>
            <person name="Nagy L.G."/>
            <person name="Grigoriev I.V."/>
        </authorList>
    </citation>
    <scope>NUCLEOTIDE SEQUENCE</scope>
    <source>
        <strain evidence="3">HWK02</strain>
    </source>
</reference>
<dbReference type="GO" id="GO:0006508">
    <property type="term" value="P:proteolysis"/>
    <property type="evidence" value="ECO:0007669"/>
    <property type="project" value="InterPro"/>
</dbReference>
<dbReference type="InterPro" id="IPR050452">
    <property type="entry name" value="Metacaspase"/>
</dbReference>
<dbReference type="Pfam" id="PF00656">
    <property type="entry name" value="Peptidase_C14"/>
    <property type="match status" value="1"/>
</dbReference>
<evidence type="ECO:0000313" key="4">
    <source>
        <dbReference type="Proteomes" id="UP001175228"/>
    </source>
</evidence>
<evidence type="ECO:0000259" key="2">
    <source>
        <dbReference type="Pfam" id="PF00656"/>
    </source>
</evidence>
<sequence length="457" mass="50304">MLNDIPPRILPNECTSVPGTVTTKSDSTLEFAHDNGDGPSSLNQIILRIFTLGGAPVHSRFSDQKKEKLLIEIGFLEDIERNLAQKYEILPVDSVTVRQTAGKRARCGFDADASSEWSQMHTLYHRRKQLAHLQLFDHFESESPPSAPPSDPQPPRSIDPSRFWAVVIGIDDYSDRPLRGCVSDAKDIAEYLLGGLGIAKDHIQLLLSGSDAFIEPTRENIVDSLLNLSTDPRIEVGDNIIIYFSGHGSAYECAKYLPYDDGTLATLGAIEVLCPVNRGHHTLNGDVPDISDREINTILSEIARNKGDHITFILDCCHGASLTRVPGGDSRLAVRYISPLEGSSSIADMFQAADKRLGYLPGYQSIAEVTWRPNMDSHVVLAACRDFEEAKEIKCVDGYHGVFTRGLIGALKSVSNETTYQGLLATLPPNYTQHPVIAGKNRDAKLWYQESVSKDST</sequence>
<evidence type="ECO:0000256" key="1">
    <source>
        <dbReference type="ARBA" id="ARBA00009005"/>
    </source>
</evidence>
<dbReference type="GO" id="GO:0005737">
    <property type="term" value="C:cytoplasm"/>
    <property type="evidence" value="ECO:0007669"/>
    <property type="project" value="TreeGrafter"/>
</dbReference>
<dbReference type="GO" id="GO:0004197">
    <property type="term" value="F:cysteine-type endopeptidase activity"/>
    <property type="evidence" value="ECO:0007669"/>
    <property type="project" value="InterPro"/>
</dbReference>
<comment type="similarity">
    <text evidence="1">Belongs to the peptidase C14B family.</text>
</comment>
<gene>
    <name evidence="3" type="ORF">EDD18DRAFT_1139133</name>
</gene>
<evidence type="ECO:0000313" key="3">
    <source>
        <dbReference type="EMBL" id="KAK0502092.1"/>
    </source>
</evidence>
<protein>
    <submittedName>
        <fullName evidence="3">Caspase domain-containing protein</fullName>
    </submittedName>
</protein>
<dbReference type="InterPro" id="IPR011600">
    <property type="entry name" value="Pept_C14_caspase"/>
</dbReference>
<dbReference type="Proteomes" id="UP001175228">
    <property type="component" value="Unassembled WGS sequence"/>
</dbReference>
<name>A0AA39UT04_9AGAR</name>
<comment type="caution">
    <text evidence="3">The sequence shown here is derived from an EMBL/GenBank/DDBJ whole genome shotgun (WGS) entry which is preliminary data.</text>
</comment>
<feature type="domain" description="Peptidase C14 caspase" evidence="2">
    <location>
        <begin position="164"/>
        <end position="425"/>
    </location>
</feature>
<dbReference type="PANTHER" id="PTHR48104:SF30">
    <property type="entry name" value="METACASPASE-1"/>
    <property type="match status" value="1"/>
</dbReference>
<dbReference type="Gene3D" id="3.40.50.1460">
    <property type="match status" value="1"/>
</dbReference>
<keyword evidence="4" id="KW-1185">Reference proteome</keyword>
<accession>A0AA39UT04</accession>
<organism evidence="3 4">
    <name type="scientific">Armillaria luteobubalina</name>
    <dbReference type="NCBI Taxonomy" id="153913"/>
    <lineage>
        <taxon>Eukaryota</taxon>
        <taxon>Fungi</taxon>
        <taxon>Dikarya</taxon>
        <taxon>Basidiomycota</taxon>
        <taxon>Agaricomycotina</taxon>
        <taxon>Agaricomycetes</taxon>
        <taxon>Agaricomycetidae</taxon>
        <taxon>Agaricales</taxon>
        <taxon>Marasmiineae</taxon>
        <taxon>Physalacriaceae</taxon>
        <taxon>Armillaria</taxon>
    </lineage>
</organism>
<proteinExistence type="inferred from homology"/>
<dbReference type="EMBL" id="JAUEPU010000005">
    <property type="protein sequence ID" value="KAK0502092.1"/>
    <property type="molecule type" value="Genomic_DNA"/>
</dbReference>
<dbReference type="AlphaFoldDB" id="A0AA39UT04"/>
<dbReference type="PANTHER" id="PTHR48104">
    <property type="entry name" value="METACASPASE-4"/>
    <property type="match status" value="1"/>
</dbReference>